<dbReference type="InterPro" id="IPR039422">
    <property type="entry name" value="MarR/SlyA-like"/>
</dbReference>
<name>B8KV74_9GAMM</name>
<dbReference type="InterPro" id="IPR036390">
    <property type="entry name" value="WH_DNA-bd_sf"/>
</dbReference>
<proteinExistence type="predicted"/>
<keyword evidence="3" id="KW-1185">Reference proteome</keyword>
<dbReference type="eggNOG" id="COG1846">
    <property type="taxonomic scope" value="Bacteria"/>
</dbReference>
<reference evidence="3" key="1">
    <citation type="journal article" date="2013" name="BMC Microbiol.">
        <title>Taxonomy and evolution of bacteriochlorophyll a-containing members of the OM60/NOR5 clade of marine gammaproteobacteria: description of Luminiphilus syltensis gen. nov., sp. nov., reclassification of Haliea rubra as Pseudohaliea rubra gen. nov., comb. nov., and emendation of Chromatocurvus halotolerans.</title>
        <authorList>
            <person name="Spring S."/>
            <person name="Riedel T."/>
            <person name="Sproer C."/>
            <person name="Yan S."/>
            <person name="Harder J."/>
            <person name="Fuchs B.M."/>
        </authorList>
    </citation>
    <scope>NUCLEOTIDE SEQUENCE [LARGE SCALE GENOMIC DNA]</scope>
    <source>
        <strain evidence="3">NOR51-B</strain>
    </source>
</reference>
<dbReference type="PANTHER" id="PTHR33164">
    <property type="entry name" value="TRANSCRIPTIONAL REGULATOR, MARR FAMILY"/>
    <property type="match status" value="1"/>
</dbReference>
<dbReference type="HOGENOM" id="CLU_083287_8_0_6"/>
<evidence type="ECO:0000313" key="2">
    <source>
        <dbReference type="EMBL" id="EED35492.1"/>
    </source>
</evidence>
<dbReference type="EMBL" id="DS999411">
    <property type="protein sequence ID" value="EED35492.1"/>
    <property type="molecule type" value="Genomic_DNA"/>
</dbReference>
<dbReference type="PANTHER" id="PTHR33164:SF43">
    <property type="entry name" value="HTH-TYPE TRANSCRIPTIONAL REPRESSOR YETL"/>
    <property type="match status" value="1"/>
</dbReference>
<dbReference type="GO" id="GO:0003700">
    <property type="term" value="F:DNA-binding transcription factor activity"/>
    <property type="evidence" value="ECO:0007669"/>
    <property type="project" value="InterPro"/>
</dbReference>
<dbReference type="InterPro" id="IPR000835">
    <property type="entry name" value="HTH_MarR-typ"/>
</dbReference>
<dbReference type="RefSeq" id="WP_009020238.1">
    <property type="nucleotide sequence ID" value="NZ_DS999411.1"/>
</dbReference>
<accession>B8KV74</accession>
<feature type="domain" description="HTH marR-type" evidence="1">
    <location>
        <begin position="1"/>
        <end position="113"/>
    </location>
</feature>
<dbReference type="InterPro" id="IPR036388">
    <property type="entry name" value="WH-like_DNA-bd_sf"/>
</dbReference>
<dbReference type="GO" id="GO:0006950">
    <property type="term" value="P:response to stress"/>
    <property type="evidence" value="ECO:0007669"/>
    <property type="project" value="TreeGrafter"/>
</dbReference>
<dbReference type="Pfam" id="PF12802">
    <property type="entry name" value="MarR_2"/>
    <property type="match status" value="1"/>
</dbReference>
<dbReference type="SUPFAM" id="SSF46785">
    <property type="entry name" value="Winged helix' DNA-binding domain"/>
    <property type="match status" value="1"/>
</dbReference>
<organism evidence="2 3">
    <name type="scientific">Luminiphilus syltensis NOR5-1B</name>
    <dbReference type="NCBI Taxonomy" id="565045"/>
    <lineage>
        <taxon>Bacteria</taxon>
        <taxon>Pseudomonadati</taxon>
        <taxon>Pseudomonadota</taxon>
        <taxon>Gammaproteobacteria</taxon>
        <taxon>Cellvibrionales</taxon>
        <taxon>Halieaceae</taxon>
        <taxon>Luminiphilus</taxon>
    </lineage>
</organism>
<sequence length="121" mass="13758">MVGAYRIGMREWRIMGLMADRGSATNKDVTDSSGMDKASVSRAIKYLEEKKLIKQLPASDLNRRSKPYGLTSQGIKVFNEIAAQKLVRADELWSDLTKAEQKKLIYLLQKLKKNVNRVLND</sequence>
<dbReference type="STRING" id="565045.NOR51B_1438"/>
<dbReference type="Proteomes" id="UP000004699">
    <property type="component" value="Unassembled WGS sequence"/>
</dbReference>
<evidence type="ECO:0000313" key="3">
    <source>
        <dbReference type="Proteomes" id="UP000004699"/>
    </source>
</evidence>
<dbReference type="SMART" id="SM00347">
    <property type="entry name" value="HTH_MARR"/>
    <property type="match status" value="1"/>
</dbReference>
<evidence type="ECO:0000259" key="1">
    <source>
        <dbReference type="PROSITE" id="PS50995"/>
    </source>
</evidence>
<dbReference type="AlphaFoldDB" id="B8KV74"/>
<dbReference type="Gene3D" id="1.10.10.10">
    <property type="entry name" value="Winged helix-like DNA-binding domain superfamily/Winged helix DNA-binding domain"/>
    <property type="match status" value="1"/>
</dbReference>
<protein>
    <recommendedName>
        <fullName evidence="1">HTH marR-type domain-containing protein</fullName>
    </recommendedName>
</protein>
<gene>
    <name evidence="2" type="ORF">NOR51B_1438</name>
</gene>
<dbReference type="PROSITE" id="PS50995">
    <property type="entry name" value="HTH_MARR_2"/>
    <property type="match status" value="1"/>
</dbReference>
<dbReference type="PRINTS" id="PR00598">
    <property type="entry name" value="HTHMARR"/>
</dbReference>